<evidence type="ECO:0000313" key="3">
    <source>
        <dbReference type="Proteomes" id="UP000231162"/>
    </source>
</evidence>
<gene>
    <name evidence="2" type="ORF">COT79_01665</name>
</gene>
<comment type="caution">
    <text evidence="2">The sequence shown here is derived from an EMBL/GenBank/DDBJ whole genome shotgun (WGS) entry which is preliminary data.</text>
</comment>
<evidence type="ECO:0000256" key="1">
    <source>
        <dbReference type="SAM" id="Phobius"/>
    </source>
</evidence>
<organism evidence="2 3">
    <name type="scientific">Candidatus Berkelbacteria bacterium CG10_big_fil_rev_8_21_14_0_10_43_14</name>
    <dbReference type="NCBI Taxonomy" id="1974515"/>
    <lineage>
        <taxon>Bacteria</taxon>
        <taxon>Candidatus Berkelbacteria</taxon>
    </lineage>
</organism>
<proteinExistence type="predicted"/>
<accession>A0A2M6R914</accession>
<feature type="transmembrane region" description="Helical" evidence="1">
    <location>
        <begin position="7"/>
        <end position="32"/>
    </location>
</feature>
<sequence>MVTKNKILIFLSTIVSLAISVFIYGVITLGIIYRKTYNDSYLMYVGEVLLLVMVLQVIVCLRAILLQLKHTDIQPLRAILYGINGWIGYRFFLGE</sequence>
<keyword evidence="1" id="KW-0812">Transmembrane</keyword>
<keyword evidence="1" id="KW-0472">Membrane</keyword>
<evidence type="ECO:0000313" key="2">
    <source>
        <dbReference type="EMBL" id="PIS07019.1"/>
    </source>
</evidence>
<dbReference type="AlphaFoldDB" id="A0A2M6R914"/>
<name>A0A2M6R914_9BACT</name>
<feature type="transmembrane region" description="Helical" evidence="1">
    <location>
        <begin position="44"/>
        <end position="65"/>
    </location>
</feature>
<reference evidence="3" key="1">
    <citation type="submission" date="2017-09" db="EMBL/GenBank/DDBJ databases">
        <title>Depth-based differentiation of microbial function through sediment-hosted aquifers and enrichment of novel symbionts in the deep terrestrial subsurface.</title>
        <authorList>
            <person name="Probst A.J."/>
            <person name="Ladd B."/>
            <person name="Jarett J.K."/>
            <person name="Geller-Mcgrath D.E."/>
            <person name="Sieber C.M.K."/>
            <person name="Emerson J.B."/>
            <person name="Anantharaman K."/>
            <person name="Thomas B.C."/>
            <person name="Malmstrom R."/>
            <person name="Stieglmeier M."/>
            <person name="Klingl A."/>
            <person name="Woyke T."/>
            <person name="Ryan C.M."/>
            <person name="Banfield J.F."/>
        </authorList>
    </citation>
    <scope>NUCLEOTIDE SEQUENCE [LARGE SCALE GENOMIC DNA]</scope>
</reference>
<dbReference type="EMBL" id="PEZX01000023">
    <property type="protein sequence ID" value="PIS07019.1"/>
    <property type="molecule type" value="Genomic_DNA"/>
</dbReference>
<keyword evidence="1" id="KW-1133">Transmembrane helix</keyword>
<dbReference type="Proteomes" id="UP000231162">
    <property type="component" value="Unassembled WGS sequence"/>
</dbReference>
<protein>
    <submittedName>
        <fullName evidence="2">Uncharacterized protein</fullName>
    </submittedName>
</protein>